<dbReference type="InterPro" id="IPR006574">
    <property type="entry name" value="PRY"/>
</dbReference>
<dbReference type="InterPro" id="IPR043136">
    <property type="entry name" value="B30.2/SPRY_sf"/>
</dbReference>
<protein>
    <recommendedName>
        <fullName evidence="1">SPRY-associated domain-containing protein</fullName>
    </recommendedName>
</protein>
<dbReference type="AlphaFoldDB" id="A0A0N8JUZ4"/>
<gene>
    <name evidence="2" type="ORF">Z043_125648</name>
</gene>
<evidence type="ECO:0000259" key="1">
    <source>
        <dbReference type="Pfam" id="PF13765"/>
    </source>
</evidence>
<sequence>IPSRRGCDVTLRITALEGRTLGTGVALQDYRACPHLGLHLIGPARTSVPTEQWGPGVLGPQCQRPVGKEEIVPNTVWKWLRKAAVDVTLDPVTANPWLILSKDKKQMVVDSDTKNS</sequence>
<dbReference type="EMBL" id="JARO02019402">
    <property type="protein sequence ID" value="KPP56705.1"/>
    <property type="molecule type" value="Genomic_DNA"/>
</dbReference>
<name>A0A0N8JUZ4_SCLFO</name>
<feature type="domain" description="SPRY-associated" evidence="1">
    <location>
        <begin position="87"/>
        <end position="111"/>
    </location>
</feature>
<feature type="non-terminal residue" evidence="2">
    <location>
        <position position="1"/>
    </location>
</feature>
<dbReference type="Pfam" id="PF13765">
    <property type="entry name" value="PRY"/>
    <property type="match status" value="1"/>
</dbReference>
<organism evidence="2 3">
    <name type="scientific">Scleropages formosus</name>
    <name type="common">Asian bonytongue</name>
    <name type="synonym">Osteoglossum formosum</name>
    <dbReference type="NCBI Taxonomy" id="113540"/>
    <lineage>
        <taxon>Eukaryota</taxon>
        <taxon>Metazoa</taxon>
        <taxon>Chordata</taxon>
        <taxon>Craniata</taxon>
        <taxon>Vertebrata</taxon>
        <taxon>Euteleostomi</taxon>
        <taxon>Actinopterygii</taxon>
        <taxon>Neopterygii</taxon>
        <taxon>Teleostei</taxon>
        <taxon>Osteoglossocephala</taxon>
        <taxon>Osteoglossomorpha</taxon>
        <taxon>Osteoglossiformes</taxon>
        <taxon>Osteoglossidae</taxon>
        <taxon>Scleropages</taxon>
    </lineage>
</organism>
<dbReference type="InterPro" id="IPR003879">
    <property type="entry name" value="Butyrophylin_SPRY"/>
</dbReference>
<evidence type="ECO:0000313" key="3">
    <source>
        <dbReference type="Proteomes" id="UP000034805"/>
    </source>
</evidence>
<dbReference type="SUPFAM" id="SSF49899">
    <property type="entry name" value="Concanavalin A-like lectins/glucanases"/>
    <property type="match status" value="1"/>
</dbReference>
<dbReference type="Proteomes" id="UP000034805">
    <property type="component" value="Unassembled WGS sequence"/>
</dbReference>
<proteinExistence type="predicted"/>
<reference evidence="2 3" key="1">
    <citation type="submission" date="2015-08" db="EMBL/GenBank/DDBJ databases">
        <title>The genome of the Asian arowana (Scleropages formosus).</title>
        <authorList>
            <person name="Tan M.H."/>
            <person name="Gan H.M."/>
            <person name="Croft L.J."/>
            <person name="Austin C.M."/>
        </authorList>
    </citation>
    <scope>NUCLEOTIDE SEQUENCE [LARGE SCALE GENOMIC DNA]</scope>
    <source>
        <strain evidence="2">Aro1</strain>
    </source>
</reference>
<dbReference type="STRING" id="113540.ENSSFOP00015003330"/>
<dbReference type="InterPro" id="IPR013320">
    <property type="entry name" value="ConA-like_dom_sf"/>
</dbReference>
<accession>A0A0N8JUZ4</accession>
<comment type="caution">
    <text evidence="2">The sequence shown here is derived from an EMBL/GenBank/DDBJ whole genome shotgun (WGS) entry which is preliminary data.</text>
</comment>
<dbReference type="PRINTS" id="PR01407">
    <property type="entry name" value="BUTYPHLNCDUF"/>
</dbReference>
<dbReference type="Gene3D" id="2.60.120.920">
    <property type="match status" value="1"/>
</dbReference>
<evidence type="ECO:0000313" key="2">
    <source>
        <dbReference type="EMBL" id="KPP56705.1"/>
    </source>
</evidence>